<dbReference type="AlphaFoldDB" id="A0A443KNW2"/>
<gene>
    <name evidence="6" type="ORF">D2T29_03220</name>
</gene>
<proteinExistence type="inferred from homology"/>
<comment type="similarity">
    <text evidence="2">Belongs to the bacterial solute-binding protein 2 family.</text>
</comment>
<dbReference type="Proteomes" id="UP000284451">
    <property type="component" value="Unassembled WGS sequence"/>
</dbReference>
<dbReference type="SUPFAM" id="SSF53822">
    <property type="entry name" value="Periplasmic binding protein-like I"/>
    <property type="match status" value="1"/>
</dbReference>
<dbReference type="InterPro" id="IPR028082">
    <property type="entry name" value="Peripla_BP_I"/>
</dbReference>
<dbReference type="InterPro" id="IPR025997">
    <property type="entry name" value="SBP_2_dom"/>
</dbReference>
<dbReference type="RefSeq" id="WP_128231310.1">
    <property type="nucleotide sequence ID" value="NZ_SAUY01000002.1"/>
</dbReference>
<dbReference type="PANTHER" id="PTHR46847:SF1">
    <property type="entry name" value="D-ALLOSE-BINDING PERIPLASMIC PROTEIN-RELATED"/>
    <property type="match status" value="1"/>
</dbReference>
<name>A0A443KNW2_9RHOB</name>
<dbReference type="Pfam" id="PF13407">
    <property type="entry name" value="Peripla_BP_4"/>
    <property type="match status" value="1"/>
</dbReference>
<evidence type="ECO:0000313" key="6">
    <source>
        <dbReference type="EMBL" id="RWR34570.1"/>
    </source>
</evidence>
<protein>
    <submittedName>
        <fullName evidence="6">LacI family transcriptional regulator</fullName>
    </submittedName>
</protein>
<feature type="signal peptide" evidence="4">
    <location>
        <begin position="1"/>
        <end position="22"/>
    </location>
</feature>
<dbReference type="GO" id="GO:0030313">
    <property type="term" value="C:cell envelope"/>
    <property type="evidence" value="ECO:0007669"/>
    <property type="project" value="UniProtKB-SubCell"/>
</dbReference>
<evidence type="ECO:0000256" key="4">
    <source>
        <dbReference type="SAM" id="SignalP"/>
    </source>
</evidence>
<comment type="subcellular location">
    <subcellularLocation>
        <location evidence="1">Cell envelope</location>
    </subcellularLocation>
</comment>
<keyword evidence="3 4" id="KW-0732">Signal</keyword>
<dbReference type="EMBL" id="SAUY01000002">
    <property type="protein sequence ID" value="RWR34570.1"/>
    <property type="molecule type" value="Genomic_DNA"/>
</dbReference>
<dbReference type="PANTHER" id="PTHR46847">
    <property type="entry name" value="D-ALLOSE-BINDING PERIPLASMIC PROTEIN-RELATED"/>
    <property type="match status" value="1"/>
</dbReference>
<evidence type="ECO:0000256" key="1">
    <source>
        <dbReference type="ARBA" id="ARBA00004196"/>
    </source>
</evidence>
<dbReference type="CDD" id="cd01536">
    <property type="entry name" value="PBP1_ABC_sugar_binding-like"/>
    <property type="match status" value="1"/>
</dbReference>
<dbReference type="GO" id="GO:0030246">
    <property type="term" value="F:carbohydrate binding"/>
    <property type="evidence" value="ECO:0007669"/>
    <property type="project" value="UniProtKB-ARBA"/>
</dbReference>
<comment type="caution">
    <text evidence="6">The sequence shown here is derived from an EMBL/GenBank/DDBJ whole genome shotgun (WGS) entry which is preliminary data.</text>
</comment>
<reference evidence="6 7" key="2">
    <citation type="submission" date="2019-01" db="EMBL/GenBank/DDBJ databases">
        <authorList>
            <person name="Li Y."/>
        </authorList>
    </citation>
    <scope>NUCLEOTIDE SEQUENCE [LARGE SCALE GENOMIC DNA]</scope>
    <source>
        <strain evidence="6 7">07D10-4-3</strain>
    </source>
</reference>
<accession>A0A443KNW2</accession>
<evidence type="ECO:0000313" key="7">
    <source>
        <dbReference type="Proteomes" id="UP000284451"/>
    </source>
</evidence>
<reference evidence="6 7" key="1">
    <citation type="submission" date="2019-01" db="EMBL/GenBank/DDBJ databases">
        <title>Sinorhodobacter populi sp. nov. isolated from the symptomatic bark tissue of Populus euramericana canker.</title>
        <authorList>
            <person name="Xu G."/>
        </authorList>
    </citation>
    <scope>NUCLEOTIDE SEQUENCE [LARGE SCALE GENOMIC DNA]</scope>
    <source>
        <strain evidence="6 7">07D10-4-3</strain>
    </source>
</reference>
<dbReference type="Gene3D" id="3.40.50.2300">
    <property type="match status" value="2"/>
</dbReference>
<organism evidence="6 7">
    <name type="scientific">Paenirhodobacter populi</name>
    <dbReference type="NCBI Taxonomy" id="2306993"/>
    <lineage>
        <taxon>Bacteria</taxon>
        <taxon>Pseudomonadati</taxon>
        <taxon>Pseudomonadota</taxon>
        <taxon>Alphaproteobacteria</taxon>
        <taxon>Rhodobacterales</taxon>
        <taxon>Rhodobacter group</taxon>
        <taxon>Paenirhodobacter</taxon>
    </lineage>
</organism>
<evidence type="ECO:0000256" key="2">
    <source>
        <dbReference type="ARBA" id="ARBA00007639"/>
    </source>
</evidence>
<feature type="domain" description="Periplasmic binding protein" evidence="5">
    <location>
        <begin position="43"/>
        <end position="290"/>
    </location>
</feature>
<sequence length="319" mass="33542">MKAISRVLAATMLLASAAPVWAGAEGAKVILLTVTEECEYCALHQRAFLKTAQAAGVSVEVKITNYDAAEQASQVDQAIAQRPDAIVLWPADSSAIIPSLRKIKQAGIPLVITNSEPDTKYSQFWDVFTGPDDTGNGSAAAEAMAAGLKARGEESGRIFMIEGVPGTPPQIKRSKGFEEGLAANAPDVKIAGRQNGNWDQTRATEAASALFTQMAGNVQGVYAQADNMMSGVIVAAQRAGLDPANLVLVGSNCSIEGVKAIEAGTQFATVLQSPIDDGAYAAKAVIALLDDTLDTREMLLPHRIITRENVSDCDEAIGR</sequence>
<evidence type="ECO:0000259" key="5">
    <source>
        <dbReference type="Pfam" id="PF13407"/>
    </source>
</evidence>
<evidence type="ECO:0000256" key="3">
    <source>
        <dbReference type="ARBA" id="ARBA00022729"/>
    </source>
</evidence>
<feature type="chain" id="PRO_5019125859" evidence="4">
    <location>
        <begin position="23"/>
        <end position="319"/>
    </location>
</feature>